<protein>
    <submittedName>
        <fullName evidence="3">Uncharacterized protein</fullName>
    </submittedName>
</protein>
<evidence type="ECO:0000313" key="3">
    <source>
        <dbReference type="EMBL" id="KAL3869718.1"/>
    </source>
</evidence>
<evidence type="ECO:0000313" key="4">
    <source>
        <dbReference type="Proteomes" id="UP001634394"/>
    </source>
</evidence>
<organism evidence="3 4">
    <name type="scientific">Sinanodonta woodiana</name>
    <name type="common">Chinese pond mussel</name>
    <name type="synonym">Anodonta woodiana</name>
    <dbReference type="NCBI Taxonomy" id="1069815"/>
    <lineage>
        <taxon>Eukaryota</taxon>
        <taxon>Metazoa</taxon>
        <taxon>Spiralia</taxon>
        <taxon>Lophotrochozoa</taxon>
        <taxon>Mollusca</taxon>
        <taxon>Bivalvia</taxon>
        <taxon>Autobranchia</taxon>
        <taxon>Heteroconchia</taxon>
        <taxon>Palaeoheterodonta</taxon>
        <taxon>Unionida</taxon>
        <taxon>Unionoidea</taxon>
        <taxon>Unionidae</taxon>
        <taxon>Unioninae</taxon>
        <taxon>Sinanodonta</taxon>
    </lineage>
</organism>
<evidence type="ECO:0000256" key="2">
    <source>
        <dbReference type="SAM" id="Phobius"/>
    </source>
</evidence>
<feature type="region of interest" description="Disordered" evidence="1">
    <location>
        <begin position="250"/>
        <end position="290"/>
    </location>
</feature>
<reference evidence="3 4" key="1">
    <citation type="submission" date="2024-11" db="EMBL/GenBank/DDBJ databases">
        <title>Chromosome-level genome assembly of the freshwater bivalve Anodonta woodiana.</title>
        <authorList>
            <person name="Chen X."/>
        </authorList>
    </citation>
    <scope>NUCLEOTIDE SEQUENCE [LARGE SCALE GENOMIC DNA]</scope>
    <source>
        <strain evidence="3">MN2024</strain>
        <tissue evidence="3">Gills</tissue>
    </source>
</reference>
<sequence>MTSVAPPYRGIRESNNKTDVEKLERFSDVKLFSRDLTTKGNVTTSFTPDGIESHDGPSWGMIIPIIMIGVFLLCVAGCLYWHKWRDRRRRALNRRNRTPPTFVRGYHGAASIGVETIRNSTRSTTPLHRNSRDTIHVIPIQKGVTGKYALEWDYNENMMHKKKPIPVVQTHLPRVITPKPLSPINEMDSPISKMSSISKNYHIDAQPPYSPYHLVWLTQQDSRRQSSEINYASNNTTRTKSARRCNESRCKIDSASSDPFTDKPFTGYNSPFHPQHNTPNTDCEADSETESGLHKNIETCVDHVLRSHASNCMANSVVSHISSGIFRSQGESSLMKSYQPSSEGMGASYVAPPPTQIHSSMTEHSAPYSFPSTIHKYDTSDLNNNSLMVTDSYMGYSDSKIINYTLASSIASSETKNSSNTSMLPNVGSSNTSGQPTHMQSLRSDQVNTVISSTVSTEDLSKIVNDMSSIRPNSSADPSSRMVISSEVGNSATAEFHHSWSNTAENDGSSQSSKTTGSLSLSKPDGSFIWDNYSLKSFHGSHSSQSFPDLSRIQEFDGKVVIHIHRPAYKVPVLMEKQHWV</sequence>
<evidence type="ECO:0000256" key="1">
    <source>
        <dbReference type="SAM" id="MobiDB-lite"/>
    </source>
</evidence>
<proteinExistence type="predicted"/>
<keyword evidence="4" id="KW-1185">Reference proteome</keyword>
<dbReference type="AlphaFoldDB" id="A0ABD3W8Z7"/>
<name>A0ABD3W8Z7_SINWO</name>
<dbReference type="Proteomes" id="UP001634394">
    <property type="component" value="Unassembled WGS sequence"/>
</dbReference>
<feature type="region of interest" description="Disordered" evidence="1">
    <location>
        <begin position="414"/>
        <end position="444"/>
    </location>
</feature>
<dbReference type="EMBL" id="JBJQND010000008">
    <property type="protein sequence ID" value="KAL3869718.1"/>
    <property type="molecule type" value="Genomic_DNA"/>
</dbReference>
<gene>
    <name evidence="3" type="ORF">ACJMK2_042367</name>
</gene>
<feature type="transmembrane region" description="Helical" evidence="2">
    <location>
        <begin position="59"/>
        <end position="81"/>
    </location>
</feature>
<keyword evidence="2" id="KW-0472">Membrane</keyword>
<keyword evidence="2" id="KW-1133">Transmembrane helix</keyword>
<comment type="caution">
    <text evidence="3">The sequence shown here is derived from an EMBL/GenBank/DDBJ whole genome shotgun (WGS) entry which is preliminary data.</text>
</comment>
<accession>A0ABD3W8Z7</accession>
<keyword evidence="2" id="KW-0812">Transmembrane</keyword>